<organism evidence="13 14">
    <name type="scientific">Mesorhizobium marinum</name>
    <dbReference type="NCBI Taxonomy" id="3228790"/>
    <lineage>
        <taxon>Bacteria</taxon>
        <taxon>Pseudomonadati</taxon>
        <taxon>Pseudomonadota</taxon>
        <taxon>Alphaproteobacteria</taxon>
        <taxon>Hyphomicrobiales</taxon>
        <taxon>Phyllobacteriaceae</taxon>
        <taxon>Mesorhizobium</taxon>
    </lineage>
</organism>
<dbReference type="CDD" id="cd14844">
    <property type="entry name" value="Zn-DD-carboxypeptidase_like"/>
    <property type="match status" value="1"/>
</dbReference>
<dbReference type="RefSeq" id="WP_367721476.1">
    <property type="nucleotide sequence ID" value="NZ_JBFOCI010000001.1"/>
</dbReference>
<keyword evidence="6" id="KW-0378">Hydrolase</keyword>
<dbReference type="PANTHER" id="PTHR37425">
    <property type="match status" value="1"/>
</dbReference>
<sequence length="532" mass="57190">MVALGVMALAIPAAQAETRTLKLYFVHTKERAEITFKRNGRYDQAGLRQINNFLRDWRRNEPTKMDPRLLDLVWETYRAVGAKDYIHVVSAYRSPATNSMLRKRSKGVANKSQHMLGKAMDFYIPGVPLKQLRDTGLRMQTGGVGYYPRSGSPFVHLDVGSVRHWPRMSRKELVSVFPNGKTLHVPSDGKPLPGYEQAVASYEARKKNGTTALALASAAPTKTGRSGGLLARLFGGGADEEEDNSESGTVVASAPAAEAPRPSGDIRIVPPDEANPASIPFDEAESVDETPETIIAALPVREIPLPAFAPRPQVDVGTAAVERALSDAEQPDNIPFGMASEGIDDEYGEDADIPLPNWRPDRGESGSLLALAQPDDGRPQVEEVSLAGLTTSQEGDLEAALGENSRRLAVLSNSDGLDEAVAVLSKKSRVVATPEGRTKTTDKSDRAHVGATKPAPKPQVVAAQPEAARWALGADAALAYDSKAPAVAHLMVRSVPDQVYATGFQRDTVIADAARFTGKAVSFMPVARFETN</sequence>
<evidence type="ECO:0000256" key="5">
    <source>
        <dbReference type="ARBA" id="ARBA00022729"/>
    </source>
</evidence>
<name>A0ABV3QV76_9HYPH</name>
<proteinExistence type="inferred from homology"/>
<evidence type="ECO:0000256" key="9">
    <source>
        <dbReference type="ARBA" id="ARBA00023316"/>
    </source>
</evidence>
<dbReference type="SUPFAM" id="SSF55166">
    <property type="entry name" value="Hedgehog/DD-peptidase"/>
    <property type="match status" value="1"/>
</dbReference>
<keyword evidence="4" id="KW-0479">Metal-binding</keyword>
<dbReference type="InterPro" id="IPR009045">
    <property type="entry name" value="Zn_M74/Hedgehog-like"/>
</dbReference>
<feature type="compositionally biased region" description="Low complexity" evidence="12">
    <location>
        <begin position="252"/>
        <end position="263"/>
    </location>
</feature>
<evidence type="ECO:0000256" key="4">
    <source>
        <dbReference type="ARBA" id="ARBA00022723"/>
    </source>
</evidence>
<keyword evidence="14" id="KW-1185">Reference proteome</keyword>
<feature type="region of interest" description="Disordered" evidence="12">
    <location>
        <begin position="359"/>
        <end position="380"/>
    </location>
</feature>
<feature type="region of interest" description="Disordered" evidence="12">
    <location>
        <begin position="235"/>
        <end position="268"/>
    </location>
</feature>
<comment type="similarity">
    <text evidence="10">Belongs to the peptidase M15 family.</text>
</comment>
<keyword evidence="7" id="KW-0862">Zinc</keyword>
<reference evidence="13 14" key="1">
    <citation type="submission" date="2024-06" db="EMBL/GenBank/DDBJ databases">
        <authorList>
            <person name="Tuo L."/>
        </authorList>
    </citation>
    <scope>NUCLEOTIDE SEQUENCE [LARGE SCALE GENOMIC DNA]</scope>
    <source>
        <strain evidence="13 14">ZMM04-5</strain>
    </source>
</reference>
<keyword evidence="8" id="KW-0482">Metalloprotease</keyword>
<keyword evidence="9" id="KW-0961">Cell wall biogenesis/degradation</keyword>
<dbReference type="Proteomes" id="UP001556196">
    <property type="component" value="Unassembled WGS sequence"/>
</dbReference>
<feature type="compositionally biased region" description="Basic and acidic residues" evidence="12">
    <location>
        <begin position="436"/>
        <end position="448"/>
    </location>
</feature>
<dbReference type="Gene3D" id="3.30.1380.10">
    <property type="match status" value="1"/>
</dbReference>
<evidence type="ECO:0000256" key="10">
    <source>
        <dbReference type="ARBA" id="ARBA00093448"/>
    </source>
</evidence>
<gene>
    <name evidence="13" type="ORF">ABUE31_00305</name>
</gene>
<dbReference type="PANTHER" id="PTHR37425:SF1">
    <property type="entry name" value="OUTER MEMBRANE PROTEIN"/>
    <property type="match status" value="1"/>
</dbReference>
<comment type="pathway">
    <text evidence="2">Cell wall biogenesis; cell wall polysaccharide biosynthesis.</text>
</comment>
<evidence type="ECO:0000256" key="2">
    <source>
        <dbReference type="ARBA" id="ARBA00004776"/>
    </source>
</evidence>
<accession>A0ABV3QV76</accession>
<evidence type="ECO:0000256" key="12">
    <source>
        <dbReference type="SAM" id="MobiDB-lite"/>
    </source>
</evidence>
<dbReference type="InterPro" id="IPR010275">
    <property type="entry name" value="MepK"/>
</dbReference>
<keyword evidence="3" id="KW-0645">Protease</keyword>
<evidence type="ECO:0000313" key="13">
    <source>
        <dbReference type="EMBL" id="MEW9804423.1"/>
    </source>
</evidence>
<comment type="caution">
    <text evidence="13">The sequence shown here is derived from an EMBL/GenBank/DDBJ whole genome shotgun (WGS) entry which is preliminary data.</text>
</comment>
<keyword evidence="5" id="KW-0732">Signal</keyword>
<evidence type="ECO:0000256" key="7">
    <source>
        <dbReference type="ARBA" id="ARBA00022833"/>
    </source>
</evidence>
<evidence type="ECO:0000256" key="8">
    <source>
        <dbReference type="ARBA" id="ARBA00023049"/>
    </source>
</evidence>
<evidence type="ECO:0000256" key="11">
    <source>
        <dbReference type="ARBA" id="ARBA00093666"/>
    </source>
</evidence>
<feature type="region of interest" description="Disordered" evidence="12">
    <location>
        <begin position="432"/>
        <end position="456"/>
    </location>
</feature>
<evidence type="ECO:0000313" key="14">
    <source>
        <dbReference type="Proteomes" id="UP001556196"/>
    </source>
</evidence>
<evidence type="ECO:0000256" key="3">
    <source>
        <dbReference type="ARBA" id="ARBA00022670"/>
    </source>
</evidence>
<protein>
    <recommendedName>
        <fullName evidence="11">Murein endopeptidase K</fullName>
    </recommendedName>
</protein>
<comment type="cofactor">
    <cofactor evidence="1">
        <name>Zn(2+)</name>
        <dbReference type="ChEBI" id="CHEBI:29105"/>
    </cofactor>
</comment>
<evidence type="ECO:0000256" key="1">
    <source>
        <dbReference type="ARBA" id="ARBA00001947"/>
    </source>
</evidence>
<evidence type="ECO:0000256" key="6">
    <source>
        <dbReference type="ARBA" id="ARBA00022801"/>
    </source>
</evidence>
<dbReference type="Pfam" id="PF05951">
    <property type="entry name" value="Peptidase_M15_2"/>
    <property type="match status" value="1"/>
</dbReference>
<dbReference type="EMBL" id="JBFOCI010000001">
    <property type="protein sequence ID" value="MEW9804423.1"/>
    <property type="molecule type" value="Genomic_DNA"/>
</dbReference>